<dbReference type="RefSeq" id="WP_163821802.1">
    <property type="nucleotide sequence ID" value="NZ_JAAGUX010000101.1"/>
</dbReference>
<comment type="similarity">
    <text evidence="1">Belongs to the CdaR family.</text>
</comment>
<accession>A0A6P1DDI2</accession>
<feature type="domain" description="PucR C-terminal helix-turn-helix" evidence="2">
    <location>
        <begin position="342"/>
        <end position="395"/>
    </location>
</feature>
<dbReference type="EMBL" id="JAAGUX010000101">
    <property type="protein sequence ID" value="NEW59469.1"/>
    <property type="molecule type" value="Genomic_DNA"/>
</dbReference>
<dbReference type="AlphaFoldDB" id="A0A6P1DDI2"/>
<dbReference type="Pfam" id="PF17853">
    <property type="entry name" value="GGDEF_2"/>
    <property type="match status" value="1"/>
</dbReference>
<evidence type="ECO:0000259" key="2">
    <source>
        <dbReference type="Pfam" id="PF13556"/>
    </source>
</evidence>
<evidence type="ECO:0000313" key="7">
    <source>
        <dbReference type="Proteomes" id="UP000470876"/>
    </source>
</evidence>
<dbReference type="Gene3D" id="1.10.10.2840">
    <property type="entry name" value="PucR C-terminal helix-turn-helix domain"/>
    <property type="match status" value="1"/>
</dbReference>
<proteinExistence type="inferred from homology"/>
<dbReference type="PANTHER" id="PTHR33744">
    <property type="entry name" value="CARBOHYDRATE DIACID REGULATOR"/>
    <property type="match status" value="1"/>
</dbReference>
<evidence type="ECO:0000313" key="6">
    <source>
        <dbReference type="Proteomes" id="UP000468928"/>
    </source>
</evidence>
<dbReference type="InterPro" id="IPR025736">
    <property type="entry name" value="PucR_C-HTH_dom"/>
</dbReference>
<dbReference type="EMBL" id="JAAGUZ010000095">
    <property type="protein sequence ID" value="NEW47671.1"/>
    <property type="molecule type" value="Genomic_DNA"/>
</dbReference>
<reference evidence="6 7" key="1">
    <citation type="submission" date="2020-01" db="EMBL/GenBank/DDBJ databases">
        <title>Genetics and antimicrobial susceptibilities of Nocardia species isolated from the soil; a comparison with species isolated from humans.</title>
        <authorList>
            <person name="Carrasco G."/>
            <person name="Monzon S."/>
            <person name="Sansegundo M."/>
            <person name="Garcia E."/>
            <person name="Garrido N."/>
            <person name="Medina M.J."/>
            <person name="Villalon P."/>
            <person name="Ramirez-Arocha A.C."/>
            <person name="Jimenez P."/>
            <person name="Cuesta I."/>
            <person name="Valdezate S."/>
        </authorList>
    </citation>
    <scope>NUCLEOTIDE SEQUENCE [LARGE SCALE GENOMIC DNA]</scope>
    <source>
        <strain evidence="4 6">CNM20110639</strain>
        <strain evidence="5 7">CNM20110649</strain>
    </source>
</reference>
<dbReference type="InterPro" id="IPR051448">
    <property type="entry name" value="CdaR-like_regulators"/>
</dbReference>
<evidence type="ECO:0000256" key="1">
    <source>
        <dbReference type="ARBA" id="ARBA00006754"/>
    </source>
</evidence>
<protein>
    <submittedName>
        <fullName evidence="4">PucR family transcriptional regulator</fullName>
    </submittedName>
</protein>
<dbReference type="InterPro" id="IPR042070">
    <property type="entry name" value="PucR_C-HTH_sf"/>
</dbReference>
<dbReference type="Pfam" id="PF13556">
    <property type="entry name" value="HTH_30"/>
    <property type="match status" value="1"/>
</dbReference>
<comment type="caution">
    <text evidence="4">The sequence shown here is derived from an EMBL/GenBank/DDBJ whole genome shotgun (WGS) entry which is preliminary data.</text>
</comment>
<name>A0A6P1DDI2_9NOCA</name>
<dbReference type="Proteomes" id="UP000468928">
    <property type="component" value="Unassembled WGS sequence"/>
</dbReference>
<evidence type="ECO:0000313" key="5">
    <source>
        <dbReference type="EMBL" id="NEW59469.1"/>
    </source>
</evidence>
<feature type="domain" description="CdaR GGDEF-like" evidence="3">
    <location>
        <begin position="191"/>
        <end position="294"/>
    </location>
</feature>
<organism evidence="4 6">
    <name type="scientific">Nocardia cyriacigeorgica</name>
    <dbReference type="NCBI Taxonomy" id="135487"/>
    <lineage>
        <taxon>Bacteria</taxon>
        <taxon>Bacillati</taxon>
        <taxon>Actinomycetota</taxon>
        <taxon>Actinomycetes</taxon>
        <taxon>Mycobacteriales</taxon>
        <taxon>Nocardiaceae</taxon>
        <taxon>Nocardia</taxon>
    </lineage>
</organism>
<dbReference type="InterPro" id="IPR041522">
    <property type="entry name" value="CdaR_GGDEF"/>
</dbReference>
<evidence type="ECO:0000313" key="4">
    <source>
        <dbReference type="EMBL" id="NEW47671.1"/>
    </source>
</evidence>
<dbReference type="PANTHER" id="PTHR33744:SF1">
    <property type="entry name" value="DNA-BINDING TRANSCRIPTIONAL ACTIVATOR ADER"/>
    <property type="match status" value="1"/>
</dbReference>
<dbReference type="Proteomes" id="UP000470876">
    <property type="component" value="Unassembled WGS sequence"/>
</dbReference>
<sequence>MEQLWPLPDREVAEAIRSVCQRLLQDTDALAEAIAGAALVVQYGPDLLPDASLVEGDRLLNRSDLVQWLTSNIQHPGQRVEPYIGPGIAAYISDLVSRGIAPDFAGGWRAALGIGWRRWLEECVAHCTDPALLVAVLDVSGTSLVQYALDSVTALREASLAAAMGNADADAIALIQMIASGARVTEDLAEGRLRYRMSRSHVGLVLWTDNPQQAGALDEVVAAVRAASSEGSALVARASATSRWIWLSGAAAPDLHHVEKVVSKPEDVRAAVGRPGRGLEGFRSTHQDALAAQAMIIRLGSARRFTAYADVELIDTLTKDRAGAQRFVTKTLGPLAEADEALRQALLTYVQCGFNTTRAAANLYAHRNTVERRVSRANELSVVKVEDNPTHVAAALLVLDIAPDLAADTR</sequence>
<keyword evidence="7" id="KW-1185">Reference proteome</keyword>
<gene>
    <name evidence="4" type="ORF">GV789_25000</name>
    <name evidence="5" type="ORF">GV794_28130</name>
</gene>
<evidence type="ECO:0000259" key="3">
    <source>
        <dbReference type="Pfam" id="PF17853"/>
    </source>
</evidence>